<keyword evidence="2" id="KW-0808">Transferase</keyword>
<protein>
    <submittedName>
        <fullName evidence="2">Class I glutamine amidotransferase-like protein</fullName>
    </submittedName>
</protein>
<dbReference type="PANTHER" id="PTHR42695:SF5">
    <property type="entry name" value="GLUTAMINE AMIDOTRANSFERASE YLR126C-RELATED"/>
    <property type="match status" value="1"/>
</dbReference>
<dbReference type="InterPro" id="IPR029062">
    <property type="entry name" value="Class_I_gatase-like"/>
</dbReference>
<dbReference type="Proteomes" id="UP000027730">
    <property type="component" value="Unassembled WGS sequence"/>
</dbReference>
<organism evidence="2 3">
    <name type="scientific">Aureobasidium namibiae CBS 147.97</name>
    <dbReference type="NCBI Taxonomy" id="1043004"/>
    <lineage>
        <taxon>Eukaryota</taxon>
        <taxon>Fungi</taxon>
        <taxon>Dikarya</taxon>
        <taxon>Ascomycota</taxon>
        <taxon>Pezizomycotina</taxon>
        <taxon>Dothideomycetes</taxon>
        <taxon>Dothideomycetidae</taxon>
        <taxon>Dothideales</taxon>
        <taxon>Saccotheciaceae</taxon>
        <taxon>Aureobasidium</taxon>
    </lineage>
</organism>
<dbReference type="InterPro" id="IPR017926">
    <property type="entry name" value="GATASE"/>
</dbReference>
<evidence type="ECO:0000313" key="3">
    <source>
        <dbReference type="Proteomes" id="UP000027730"/>
    </source>
</evidence>
<dbReference type="OrthoDB" id="92161at2759"/>
<reference evidence="2 3" key="1">
    <citation type="journal article" date="2014" name="BMC Genomics">
        <title>Genome sequencing of four Aureobasidium pullulans varieties: biotechnological potential, stress tolerance, and description of new species.</title>
        <authorList>
            <person name="Gostin Ar C."/>
            <person name="Ohm R.A."/>
            <person name="Kogej T."/>
            <person name="Sonjak S."/>
            <person name="Turk M."/>
            <person name="Zajc J."/>
            <person name="Zalar P."/>
            <person name="Grube M."/>
            <person name="Sun H."/>
            <person name="Han J."/>
            <person name="Sharma A."/>
            <person name="Chiniquy J."/>
            <person name="Ngan C.Y."/>
            <person name="Lipzen A."/>
            <person name="Barry K."/>
            <person name="Grigoriev I.V."/>
            <person name="Gunde-Cimerman N."/>
        </authorList>
    </citation>
    <scope>NUCLEOTIDE SEQUENCE [LARGE SCALE GENOMIC DNA]</scope>
    <source>
        <strain evidence="2 3">CBS 147.97</strain>
    </source>
</reference>
<evidence type="ECO:0000259" key="1">
    <source>
        <dbReference type="Pfam" id="PF00117"/>
    </source>
</evidence>
<dbReference type="STRING" id="1043004.A0A074X2W0"/>
<dbReference type="EMBL" id="KL584724">
    <property type="protein sequence ID" value="KEQ68971.1"/>
    <property type="molecule type" value="Genomic_DNA"/>
</dbReference>
<dbReference type="PANTHER" id="PTHR42695">
    <property type="entry name" value="GLUTAMINE AMIDOTRANSFERASE YLR126C-RELATED"/>
    <property type="match status" value="1"/>
</dbReference>
<dbReference type="InterPro" id="IPR044992">
    <property type="entry name" value="ChyE-like"/>
</dbReference>
<dbReference type="SUPFAM" id="SSF52317">
    <property type="entry name" value="Class I glutamine amidotransferase-like"/>
    <property type="match status" value="1"/>
</dbReference>
<proteinExistence type="predicted"/>
<gene>
    <name evidence="2" type="ORF">M436DRAFT_57070</name>
</gene>
<dbReference type="GeneID" id="25412423"/>
<feature type="domain" description="Glutamine amidotransferase" evidence="1">
    <location>
        <begin position="47"/>
        <end position="203"/>
    </location>
</feature>
<keyword evidence="3" id="KW-1185">Reference proteome</keyword>
<dbReference type="GO" id="GO:0016740">
    <property type="term" value="F:transferase activity"/>
    <property type="evidence" value="ECO:0007669"/>
    <property type="project" value="UniProtKB-KW"/>
</dbReference>
<name>A0A074X2W0_9PEZI</name>
<dbReference type="CDD" id="cd01741">
    <property type="entry name" value="GATase1_1"/>
    <property type="match status" value="1"/>
</dbReference>
<sequence length="250" mass="27897">MPTLRIAILECDTPLDKVLDKYGSYGDIFTALLQQASAEVTAEGAEEVKVECTNYDVVSKQEYPEDLSKVDAILMTGSKHNSFDNDPWILKLVDFTKKILDTQSRIRVLGICFGHQIVGRALGAKVARGNQGWEVSVTPLELTSVGKQVFGVESLSIHQMHQDMVYTYPSDILPLAHTTRCENQGMYAKNRLITVQGHPEFNAEMVTHILGARHDAGVFKDEIYEDGIKRVEETHGGEVIARAFVRFLLD</sequence>
<dbReference type="GO" id="GO:0005634">
    <property type="term" value="C:nucleus"/>
    <property type="evidence" value="ECO:0007669"/>
    <property type="project" value="TreeGrafter"/>
</dbReference>
<evidence type="ECO:0000313" key="2">
    <source>
        <dbReference type="EMBL" id="KEQ68971.1"/>
    </source>
</evidence>
<dbReference type="RefSeq" id="XP_013423119.1">
    <property type="nucleotide sequence ID" value="XM_013567665.1"/>
</dbReference>
<dbReference type="PROSITE" id="PS51273">
    <property type="entry name" value="GATASE_TYPE_1"/>
    <property type="match status" value="1"/>
</dbReference>
<keyword evidence="2" id="KW-0315">Glutamine amidotransferase</keyword>
<dbReference type="Pfam" id="PF00117">
    <property type="entry name" value="GATase"/>
    <property type="match status" value="1"/>
</dbReference>
<dbReference type="HOGENOM" id="CLU_054974_0_2_1"/>
<dbReference type="GO" id="GO:0005829">
    <property type="term" value="C:cytosol"/>
    <property type="evidence" value="ECO:0007669"/>
    <property type="project" value="TreeGrafter"/>
</dbReference>
<accession>A0A074X2W0</accession>
<dbReference type="Gene3D" id="3.40.50.880">
    <property type="match status" value="1"/>
</dbReference>
<dbReference type="AlphaFoldDB" id="A0A074X2W0"/>